<dbReference type="PANTHER" id="PTHR34821">
    <property type="entry name" value="INNER MEMBRANE PROTEIN YDCZ"/>
    <property type="match status" value="1"/>
</dbReference>
<dbReference type="Proteomes" id="UP001377337">
    <property type="component" value="Chromosome"/>
</dbReference>
<dbReference type="PANTHER" id="PTHR34821:SF3">
    <property type="entry name" value="MEMBRANE PROTEIN"/>
    <property type="match status" value="1"/>
</dbReference>
<name>A0ABZ2NHJ8_9BACI</name>
<dbReference type="InterPro" id="IPR006750">
    <property type="entry name" value="YdcZ"/>
</dbReference>
<dbReference type="Pfam" id="PF04657">
    <property type="entry name" value="DMT_YdcZ"/>
    <property type="match status" value="1"/>
</dbReference>
<evidence type="ECO:0000313" key="3">
    <source>
        <dbReference type="Proteomes" id="UP001377337"/>
    </source>
</evidence>
<keyword evidence="3" id="KW-1185">Reference proteome</keyword>
<sequence length="148" mass="15656">MIGMILAAMAGLLISLQTVFNARVSSKAGAWLTTMGVLGLGLVSSLVPFFLIDGGNLFDIGDLNPFYLLSGLFGVGIVFSVMKGIQELGPAFSVSIVIVVQLTLALIIDSFGLFEATVIPFSLNKLAGILIMMAGIVVYKWQVRGRVS</sequence>
<evidence type="ECO:0000313" key="2">
    <source>
        <dbReference type="EMBL" id="WXB97161.1"/>
    </source>
</evidence>
<accession>A0ABZ2NHJ8</accession>
<organism evidence="2 3">
    <name type="scientific">Metabacillus sediminis</name>
    <dbReference type="NCBI Taxonomy" id="3117746"/>
    <lineage>
        <taxon>Bacteria</taxon>
        <taxon>Bacillati</taxon>
        <taxon>Bacillota</taxon>
        <taxon>Bacilli</taxon>
        <taxon>Bacillales</taxon>
        <taxon>Bacillaceae</taxon>
        <taxon>Metabacillus</taxon>
    </lineage>
</organism>
<keyword evidence="1" id="KW-1133">Transmembrane helix</keyword>
<dbReference type="EMBL" id="CP147407">
    <property type="protein sequence ID" value="WXB97161.1"/>
    <property type="molecule type" value="Genomic_DNA"/>
</dbReference>
<protein>
    <submittedName>
        <fullName evidence="2">DMT family transporter</fullName>
    </submittedName>
</protein>
<proteinExistence type="predicted"/>
<keyword evidence="1" id="KW-0812">Transmembrane</keyword>
<feature type="transmembrane region" description="Helical" evidence="1">
    <location>
        <begin position="91"/>
        <end position="114"/>
    </location>
</feature>
<feature type="transmembrane region" description="Helical" evidence="1">
    <location>
        <begin position="64"/>
        <end position="85"/>
    </location>
</feature>
<evidence type="ECO:0000256" key="1">
    <source>
        <dbReference type="SAM" id="Phobius"/>
    </source>
</evidence>
<gene>
    <name evidence="2" type="ORF">WCV65_01195</name>
</gene>
<keyword evidence="1" id="KW-0472">Membrane</keyword>
<feature type="transmembrane region" description="Helical" evidence="1">
    <location>
        <begin position="126"/>
        <end position="143"/>
    </location>
</feature>
<feature type="transmembrane region" description="Helical" evidence="1">
    <location>
        <begin position="31"/>
        <end position="52"/>
    </location>
</feature>
<dbReference type="RefSeq" id="WP_338779401.1">
    <property type="nucleotide sequence ID" value="NZ_CP147407.1"/>
</dbReference>
<reference evidence="2 3" key="1">
    <citation type="submission" date="2024-02" db="EMBL/GenBank/DDBJ databases">
        <title>Seven novel Bacillus-like species.</title>
        <authorList>
            <person name="Liu G."/>
        </authorList>
    </citation>
    <scope>NUCLEOTIDE SEQUENCE [LARGE SCALE GENOMIC DNA]</scope>
    <source>
        <strain evidence="2 3">FJAT-52054</strain>
    </source>
</reference>